<geneLocation type="plasmid" evidence="1 2">
    <name>unnamed1</name>
</geneLocation>
<reference evidence="1 2" key="1">
    <citation type="submission" date="2023-02" db="EMBL/GenBank/DDBJ databases">
        <title>Pathogen: clinical or host-associated sample.</title>
        <authorList>
            <person name="Hergert J."/>
            <person name="Casey R."/>
            <person name="Wagner J."/>
            <person name="Young E.L."/>
            <person name="Oakeson K.F."/>
        </authorList>
    </citation>
    <scope>NUCLEOTIDE SEQUENCE [LARGE SCALE GENOMIC DNA]</scope>
    <source>
        <strain evidence="1 2">2022CK-00829</strain>
        <plasmid evidence="1 2">unnamed1</plasmid>
    </source>
</reference>
<evidence type="ECO:0000313" key="1">
    <source>
        <dbReference type="EMBL" id="WDI05058.1"/>
    </source>
</evidence>
<accession>A0ABY7XGZ8</accession>
<evidence type="ECO:0000313" key="2">
    <source>
        <dbReference type="Proteomes" id="UP001221519"/>
    </source>
</evidence>
<protein>
    <submittedName>
        <fullName evidence="1">Uncharacterized protein</fullName>
    </submittedName>
</protein>
<organism evidence="1 2">
    <name type="scientific">Paenibacillus urinalis</name>
    <dbReference type="NCBI Taxonomy" id="521520"/>
    <lineage>
        <taxon>Bacteria</taxon>
        <taxon>Bacillati</taxon>
        <taxon>Bacillota</taxon>
        <taxon>Bacilli</taxon>
        <taxon>Bacillales</taxon>
        <taxon>Paenibacillaceae</taxon>
        <taxon>Paenibacillus</taxon>
    </lineage>
</organism>
<gene>
    <name evidence="1" type="ORF">PUW25_26170</name>
</gene>
<name>A0ABY7XGZ8_9BACL</name>
<proteinExistence type="predicted"/>
<dbReference type="Proteomes" id="UP001221519">
    <property type="component" value="Plasmid unnamed1"/>
</dbReference>
<keyword evidence="2" id="KW-1185">Reference proteome</keyword>
<keyword evidence="1" id="KW-0614">Plasmid</keyword>
<sequence length="122" mass="14145">MSTITSSTRKESFDLVKQDVATRQNIIHSFLLQYEDGLTANEIAAKMYEADLLKGWDRNLVHPRLTEMTMSGRVRVEERRKCSITDRSCGVYIAVTDEELQAYMDQIKEQDLFIDFSQTTEK</sequence>
<dbReference type="RefSeq" id="WP_047913146.1">
    <property type="nucleotide sequence ID" value="NZ_CP118109.1"/>
</dbReference>
<dbReference type="EMBL" id="CP118109">
    <property type="protein sequence ID" value="WDI05058.1"/>
    <property type="molecule type" value="Genomic_DNA"/>
</dbReference>